<dbReference type="Gene3D" id="3.30.2160.10">
    <property type="entry name" value="Hect, E3 ligase catalytic domain"/>
    <property type="match status" value="1"/>
</dbReference>
<dbReference type="EMBL" id="HBIS01000221">
    <property type="protein sequence ID" value="CAE0606367.1"/>
    <property type="molecule type" value="Transcribed_RNA"/>
</dbReference>
<dbReference type="SUPFAM" id="SSF46934">
    <property type="entry name" value="UBA-like"/>
    <property type="match status" value="1"/>
</dbReference>
<evidence type="ECO:0000256" key="5">
    <source>
        <dbReference type="PROSITE-ProRule" id="PRU00235"/>
    </source>
</evidence>
<protein>
    <recommendedName>
        <fullName evidence="10">HECT domain-containing protein</fullName>
    </recommendedName>
</protein>
<dbReference type="InterPro" id="IPR051709">
    <property type="entry name" value="Ub-ligase/GTPase-reg"/>
</dbReference>
<dbReference type="Pfam" id="PF00632">
    <property type="entry name" value="HECT"/>
    <property type="match status" value="1"/>
</dbReference>
<reference evidence="9" key="1">
    <citation type="submission" date="2021-01" db="EMBL/GenBank/DDBJ databases">
        <authorList>
            <person name="Corre E."/>
            <person name="Pelletier E."/>
            <person name="Niang G."/>
            <person name="Scheremetjew M."/>
            <person name="Finn R."/>
            <person name="Kale V."/>
            <person name="Holt S."/>
            <person name="Cochrane G."/>
            <person name="Meng A."/>
            <person name="Brown T."/>
            <person name="Cohen L."/>
        </authorList>
    </citation>
    <scope>NUCLEOTIDE SEQUENCE</scope>
    <source>
        <strain evidence="9">CCMP1897</strain>
    </source>
</reference>
<dbReference type="Pfam" id="PF22562">
    <property type="entry name" value="UBA_7"/>
    <property type="match status" value="1"/>
</dbReference>
<feature type="repeat" description="RCC1" evidence="5">
    <location>
        <begin position="363"/>
        <end position="422"/>
    </location>
</feature>
<dbReference type="PANTHER" id="PTHR45622">
    <property type="entry name" value="UBIQUITIN-PROTEIN LIGASE E3A-RELATED"/>
    <property type="match status" value="1"/>
</dbReference>
<dbReference type="SMART" id="SM00165">
    <property type="entry name" value="UBA"/>
    <property type="match status" value="1"/>
</dbReference>
<dbReference type="PROSITE" id="PS00626">
    <property type="entry name" value="RCC1_2"/>
    <property type="match status" value="2"/>
</dbReference>
<feature type="domain" description="HECT" evidence="8">
    <location>
        <begin position="844"/>
        <end position="1172"/>
    </location>
</feature>
<evidence type="ECO:0008006" key="10">
    <source>
        <dbReference type="Google" id="ProtNLM"/>
    </source>
</evidence>
<evidence type="ECO:0000259" key="8">
    <source>
        <dbReference type="PROSITE" id="PS50237"/>
    </source>
</evidence>
<evidence type="ECO:0000256" key="6">
    <source>
        <dbReference type="SAM" id="MobiDB-lite"/>
    </source>
</evidence>
<dbReference type="InterPro" id="IPR035983">
    <property type="entry name" value="Hect_E3_ubiquitin_ligase"/>
</dbReference>
<dbReference type="PROSITE" id="PS50237">
    <property type="entry name" value="HECT"/>
    <property type="match status" value="1"/>
</dbReference>
<dbReference type="InterPro" id="IPR000569">
    <property type="entry name" value="HECT_dom"/>
</dbReference>
<keyword evidence="1" id="KW-0808">Transferase</keyword>
<evidence type="ECO:0000256" key="1">
    <source>
        <dbReference type="ARBA" id="ARBA00022679"/>
    </source>
</evidence>
<dbReference type="PRINTS" id="PR00633">
    <property type="entry name" value="RCCNDNSATION"/>
</dbReference>
<sequence length="1172" mass="128918">MGMMLDVDVPIVQASCGYAHAAVIGQDGLARALGSDEFGQCASDGKDHTLGQENKDGEAHLLQSKVMKGMENVKALQVACGHYHTLITAADGTVLTCGRDVKSGENEQDAEKGICRVEGLWGIYPTGISAGEGHSAVISSHGDLFTWGRDRHGQLGQGEGTALGISTMSTSQGPVPGSTPQPSPSPMEPIALGGLEHGVVHRAKGRVNQRMLDTMMEMGIEKAKAEEALEQTGSLGVEMALEWLYAEEKGERMAAGVAPRSNRSIVPFSNAAAVHQRSSALSQIPRRVFGVRRAVLVQCGGSHTAVLTDEGKAFTFGLGRHGQLGHGITANVCTPREVDSLRNHFVVDVAGGMHHTVFLTSEKRIFTCGSGEFGQLAHDDMQDKLIPVEVSPSCFEKDQGDEDISITSVAAGSYCTFFLSVEEFHHGDVLIDGNAVLEALHQTVRIWQASQGSRGKLELETSIDFLFGSAASLLKVFGTFGSYDIDAKRLEDCYKSLLATLDEKVVVCLQKSTARLCKEMEMHRVLLNSPERAGIVFCLMMNPLVAEPKLMFLPRVCKIVSSISKATKEALVYLWSRSCPVDILATRVVRPLRRYITACLESDPRAGEEVIRAISVLGIVEEANQSRVLDADRNMLRALPVEEFYNDLISERFDAFQDYIHWRRGQELAATTRGTASVPFTFCAYPFLLDSAAKSRVLHAEAHIQQQQSVHQARFEQVFGALMGMQRAPGSIASLQQKNTNHRRDTSTSRTQTEPQQAADRGFFESLRGIWGPAAQTQPMEVDEPEPADQLQENAGGRLHQTQSIELLPPSQCGVPAEHPDLCIIRVRRDHLVEDALDELARQHPNDLFKPLRVHFIGEEGVDAGGVRKEFFQLVLQVLFRTEYDLFTFFPESRMFWFNPTSLESKEVYMLVGLIIGIAVYNQVILDVHFPSALYKKLLGIPVGLPELKELDPTVGKSLESLLQFSGPGCVEEIFCLSFAMERTVYGETHTVDLKPGGSQLPVTNENREEYVSLYVDEVLNRGVTEKFDAFAKGFLLLIGGGGALHIFRPQEVERLVCGTPHLDFKALERAAKYEGYNGSEDVIKWLWNTVHSYGIEDQKHFLKFLSGSDRSPIGGLVKLPILIQRAGSDTNRLPTAHTCFNTLLLPQYSSEQKLKERLTLAIQNAVGFGLQ</sequence>
<keyword evidence="3 4" id="KW-0833">Ubl conjugation pathway</keyword>
<proteinExistence type="predicted"/>
<feature type="active site" description="Glycyl thioester intermediate" evidence="4">
    <location>
        <position position="1140"/>
    </location>
</feature>
<dbReference type="AlphaFoldDB" id="A0A7S3XAQ6"/>
<evidence type="ECO:0000313" key="9">
    <source>
        <dbReference type="EMBL" id="CAE0606367.1"/>
    </source>
</evidence>
<dbReference type="Pfam" id="PF13540">
    <property type="entry name" value="RCC1_2"/>
    <property type="match status" value="1"/>
</dbReference>
<feature type="domain" description="UBA" evidence="7">
    <location>
        <begin position="206"/>
        <end position="247"/>
    </location>
</feature>
<feature type="region of interest" description="Disordered" evidence="6">
    <location>
        <begin position="777"/>
        <end position="798"/>
    </location>
</feature>
<dbReference type="Pfam" id="PF00415">
    <property type="entry name" value="RCC1"/>
    <property type="match status" value="2"/>
</dbReference>
<dbReference type="SUPFAM" id="SSF50985">
    <property type="entry name" value="RCC1/BLIP-II"/>
    <property type="match status" value="2"/>
</dbReference>
<dbReference type="Gene3D" id="1.10.8.10">
    <property type="entry name" value="DNA helicase RuvA subunit, C-terminal domain"/>
    <property type="match status" value="1"/>
</dbReference>
<gene>
    <name evidence="9" type="ORF">PSAL00342_LOCUS183</name>
</gene>
<dbReference type="FunFam" id="3.30.2410.10:FF:000003">
    <property type="entry name" value="probable E3 ubiquitin-protein ligase HERC4 isoform X1"/>
    <property type="match status" value="1"/>
</dbReference>
<dbReference type="SMART" id="SM00119">
    <property type="entry name" value="HECTc"/>
    <property type="match status" value="1"/>
</dbReference>
<dbReference type="Gene3D" id="3.30.2410.10">
    <property type="entry name" value="Hect, E3 ligase catalytic domain"/>
    <property type="match status" value="1"/>
</dbReference>
<feature type="repeat" description="RCC1" evidence="5">
    <location>
        <begin position="311"/>
        <end position="362"/>
    </location>
</feature>
<feature type="region of interest" description="Disordered" evidence="6">
    <location>
        <begin position="736"/>
        <end position="759"/>
    </location>
</feature>
<dbReference type="PROSITE" id="PS50030">
    <property type="entry name" value="UBA"/>
    <property type="match status" value="1"/>
</dbReference>
<name>A0A7S3XAQ6_9CHLO</name>
<keyword evidence="2" id="KW-0677">Repeat</keyword>
<dbReference type="InterPro" id="IPR009091">
    <property type="entry name" value="RCC1/BLIP-II"/>
</dbReference>
<dbReference type="GO" id="GO:0061630">
    <property type="term" value="F:ubiquitin protein ligase activity"/>
    <property type="evidence" value="ECO:0007669"/>
    <property type="project" value="TreeGrafter"/>
</dbReference>
<feature type="repeat" description="RCC1" evidence="5">
    <location>
        <begin position="142"/>
        <end position="203"/>
    </location>
</feature>
<dbReference type="InterPro" id="IPR009060">
    <property type="entry name" value="UBA-like_sf"/>
</dbReference>
<evidence type="ECO:0000259" key="7">
    <source>
        <dbReference type="PROSITE" id="PS50030"/>
    </source>
</evidence>
<evidence type="ECO:0000256" key="2">
    <source>
        <dbReference type="ARBA" id="ARBA00022737"/>
    </source>
</evidence>
<dbReference type="SUPFAM" id="SSF56204">
    <property type="entry name" value="Hect, E3 ligase catalytic domain"/>
    <property type="match status" value="1"/>
</dbReference>
<dbReference type="CDD" id="cd00078">
    <property type="entry name" value="HECTc"/>
    <property type="match status" value="1"/>
</dbReference>
<dbReference type="PANTHER" id="PTHR45622:SF60">
    <property type="entry name" value="UBIQUITIN-PROTEIN LIGASE E3A"/>
    <property type="match status" value="1"/>
</dbReference>
<evidence type="ECO:0000256" key="3">
    <source>
        <dbReference type="ARBA" id="ARBA00022786"/>
    </source>
</evidence>
<organism evidence="9">
    <name type="scientific">Picocystis salinarum</name>
    <dbReference type="NCBI Taxonomy" id="88271"/>
    <lineage>
        <taxon>Eukaryota</taxon>
        <taxon>Viridiplantae</taxon>
        <taxon>Chlorophyta</taxon>
        <taxon>Picocystophyceae</taxon>
        <taxon>Picocystales</taxon>
        <taxon>Picocystaceae</taxon>
        <taxon>Picocystis</taxon>
    </lineage>
</organism>
<dbReference type="InterPro" id="IPR015940">
    <property type="entry name" value="UBA"/>
</dbReference>
<dbReference type="Gene3D" id="2.130.10.30">
    <property type="entry name" value="Regulator of chromosome condensation 1/beta-lactamase-inhibitor protein II"/>
    <property type="match status" value="2"/>
</dbReference>
<dbReference type="PROSITE" id="PS50012">
    <property type="entry name" value="RCC1_3"/>
    <property type="match status" value="3"/>
</dbReference>
<evidence type="ECO:0000256" key="4">
    <source>
        <dbReference type="PROSITE-ProRule" id="PRU00104"/>
    </source>
</evidence>
<dbReference type="InterPro" id="IPR000408">
    <property type="entry name" value="Reg_chr_condens"/>
</dbReference>
<dbReference type="Gene3D" id="3.90.1750.10">
    <property type="entry name" value="Hect, E3 ligase catalytic domains"/>
    <property type="match status" value="1"/>
</dbReference>
<accession>A0A7S3XAQ6</accession>